<name>A0A9X4DIG1_9PSED</name>
<accession>A0A9X4DIG1</accession>
<sequence>MSESKFTPGPWFAKREGFSTVYVEARLRHGVIQEVAACGPTEAGQAQQEANARLIATAPDLLSIVQRFVALDAQWHPDRYATEKAELMAEARATVTKAIS</sequence>
<proteinExistence type="predicted"/>
<dbReference type="RefSeq" id="WP_274120661.1">
    <property type="nucleotide sequence ID" value="NZ_JANIAM010000018.1"/>
</dbReference>
<dbReference type="EMBL" id="JANIAM010000018">
    <property type="protein sequence ID" value="MDD2114214.1"/>
    <property type="molecule type" value="Genomic_DNA"/>
</dbReference>
<organism evidence="1 2">
    <name type="scientific">Pseudomonas asiatica</name>
    <dbReference type="NCBI Taxonomy" id="2219225"/>
    <lineage>
        <taxon>Bacteria</taxon>
        <taxon>Pseudomonadati</taxon>
        <taxon>Pseudomonadota</taxon>
        <taxon>Gammaproteobacteria</taxon>
        <taxon>Pseudomonadales</taxon>
        <taxon>Pseudomonadaceae</taxon>
        <taxon>Pseudomonas</taxon>
    </lineage>
</organism>
<comment type="caution">
    <text evidence="1">The sequence shown here is derived from an EMBL/GenBank/DDBJ whole genome shotgun (WGS) entry which is preliminary data.</text>
</comment>
<gene>
    <name evidence="1" type="ORF">NP554_20755</name>
</gene>
<evidence type="ECO:0000313" key="1">
    <source>
        <dbReference type="EMBL" id="MDD2114214.1"/>
    </source>
</evidence>
<evidence type="ECO:0000313" key="2">
    <source>
        <dbReference type="Proteomes" id="UP001150728"/>
    </source>
</evidence>
<protein>
    <submittedName>
        <fullName evidence="1">Uncharacterized protein</fullName>
    </submittedName>
</protein>
<dbReference type="AlphaFoldDB" id="A0A9X4DIG1"/>
<reference evidence="1" key="1">
    <citation type="submission" date="2022-07" db="EMBL/GenBank/DDBJ databases">
        <title>Multi-strain Analysis of Pseudomonas putida Reveals Metabolic and Genetic Diversity.</title>
        <authorList>
            <person name="Monk J.M."/>
        </authorList>
    </citation>
    <scope>NUCLEOTIDE SEQUENCE</scope>
    <source>
        <strain evidence="1">17633</strain>
    </source>
</reference>
<dbReference type="Proteomes" id="UP001150728">
    <property type="component" value="Unassembled WGS sequence"/>
</dbReference>